<evidence type="ECO:0000256" key="5">
    <source>
        <dbReference type="SAM" id="SignalP"/>
    </source>
</evidence>
<reference evidence="7 8" key="2">
    <citation type="journal article" date="2011" name="J. Bacteriol.">
        <title>Genomes of three methylotrophs from a single niche uncover genetic and metabolic divergence of Methylophilaceae.</title>
        <authorList>
            <person name="Lapidus A."/>
            <person name="Clum A."/>
            <person name="Labutti K."/>
            <person name="Kaluzhnaya M.G."/>
            <person name="Lim S."/>
            <person name="Beck D.A."/>
            <person name="Glavina Del Rio T."/>
            <person name="Nolan M."/>
            <person name="Mavromatis K."/>
            <person name="Huntemann M."/>
            <person name="Lucas S."/>
            <person name="Lidstrom M.E."/>
            <person name="Ivanova N."/>
            <person name="Chistoserdova L."/>
        </authorList>
    </citation>
    <scope>NUCLEOTIDE SEQUENCE [LARGE SCALE GENOMIC DNA]</scope>
    <source>
        <strain evidence="7 8">SIP3-4</strain>
    </source>
</reference>
<dbReference type="HOGENOM" id="CLU_087859_4_1_4"/>
<organism evidence="7 8">
    <name type="scientific">Methylovorus glucosotrophus (strain SIP3-4)</name>
    <dbReference type="NCBI Taxonomy" id="582744"/>
    <lineage>
        <taxon>Bacteria</taxon>
        <taxon>Pseudomonadati</taxon>
        <taxon>Pseudomonadota</taxon>
        <taxon>Betaproteobacteria</taxon>
        <taxon>Nitrosomonadales</taxon>
        <taxon>Methylophilaceae</taxon>
        <taxon>Methylovorus</taxon>
    </lineage>
</organism>
<keyword evidence="2" id="KW-0479">Metal-binding</keyword>
<keyword evidence="3 5" id="KW-0732">Signal</keyword>
<evidence type="ECO:0000256" key="2">
    <source>
        <dbReference type="ARBA" id="ARBA00022723"/>
    </source>
</evidence>
<sequence length="135" mass="15056" precursor="true">MRFTLARIISSARQPRLFAHDRWMSVCLLLCALLSATPAHAHSRLITAQPRHGEILANSPAQVVLDFSAPVEPAFSRIEILQGDKWSILKETSVQGKRMRGALPRLPPGKHHLRWSILSADGHHQTGTLSFTIRP</sequence>
<evidence type="ECO:0000256" key="4">
    <source>
        <dbReference type="ARBA" id="ARBA00023008"/>
    </source>
</evidence>
<dbReference type="InterPro" id="IPR007348">
    <property type="entry name" value="CopC_dom"/>
</dbReference>
<feature type="domain" description="CopC" evidence="6">
    <location>
        <begin position="42"/>
        <end position="133"/>
    </location>
</feature>
<dbReference type="EMBL" id="CP001674">
    <property type="protein sequence ID" value="ACT51793.1"/>
    <property type="molecule type" value="Genomic_DNA"/>
</dbReference>
<evidence type="ECO:0000313" key="8">
    <source>
        <dbReference type="Proteomes" id="UP000002743"/>
    </source>
</evidence>
<evidence type="ECO:0000313" key="7">
    <source>
        <dbReference type="EMBL" id="ACT51793.1"/>
    </source>
</evidence>
<dbReference type="AlphaFoldDB" id="C6XB23"/>
<feature type="signal peptide" evidence="5">
    <location>
        <begin position="1"/>
        <end position="41"/>
    </location>
</feature>
<accession>C6XB23</accession>
<proteinExistence type="predicted"/>
<name>C6XB23_METGS</name>
<comment type="subcellular location">
    <subcellularLocation>
        <location evidence="1">Cell envelope</location>
    </subcellularLocation>
</comment>
<dbReference type="PANTHER" id="PTHR34820">
    <property type="entry name" value="INNER MEMBRANE PROTEIN YEBZ"/>
    <property type="match status" value="1"/>
</dbReference>
<dbReference type="KEGG" id="mei:Msip34_2556"/>
<dbReference type="InterPro" id="IPR014755">
    <property type="entry name" value="Cu-Rt/internalin_Ig-like"/>
</dbReference>
<dbReference type="GO" id="GO:0046688">
    <property type="term" value="P:response to copper ion"/>
    <property type="evidence" value="ECO:0007669"/>
    <property type="project" value="InterPro"/>
</dbReference>
<reference evidence="8" key="1">
    <citation type="submission" date="2009-07" db="EMBL/GenBank/DDBJ databases">
        <title>Complete sequence of chromosome of Methylovorus sp. SIP3-4.</title>
        <authorList>
            <person name="Lucas S."/>
            <person name="Copeland A."/>
            <person name="Lapidus A."/>
            <person name="Glavina del Rio T."/>
            <person name="Tice H."/>
            <person name="Bruce D."/>
            <person name="Goodwin L."/>
            <person name="Pitluck S."/>
            <person name="Clum A."/>
            <person name="Larimer F."/>
            <person name="Land M."/>
            <person name="Hauser L."/>
            <person name="Kyrpides N."/>
            <person name="Mikhailova N."/>
            <person name="Kayluzhnaya M."/>
            <person name="Chistoserdova L."/>
        </authorList>
    </citation>
    <scope>NUCLEOTIDE SEQUENCE [LARGE SCALE GENOMIC DNA]</scope>
    <source>
        <strain evidence="8">SIP3-4</strain>
    </source>
</reference>
<dbReference type="eggNOG" id="COG2372">
    <property type="taxonomic scope" value="Bacteria"/>
</dbReference>
<dbReference type="PANTHER" id="PTHR34820:SF4">
    <property type="entry name" value="INNER MEMBRANE PROTEIN YEBZ"/>
    <property type="match status" value="1"/>
</dbReference>
<dbReference type="SUPFAM" id="SSF81296">
    <property type="entry name" value="E set domains"/>
    <property type="match status" value="1"/>
</dbReference>
<dbReference type="GO" id="GO:0005886">
    <property type="term" value="C:plasma membrane"/>
    <property type="evidence" value="ECO:0007669"/>
    <property type="project" value="TreeGrafter"/>
</dbReference>
<feature type="chain" id="PRO_5002970964" evidence="5">
    <location>
        <begin position="42"/>
        <end position="135"/>
    </location>
</feature>
<dbReference type="Gene3D" id="2.60.40.1220">
    <property type="match status" value="1"/>
</dbReference>
<dbReference type="InterPro" id="IPR014756">
    <property type="entry name" value="Ig_E-set"/>
</dbReference>
<keyword evidence="4" id="KW-0186">Copper</keyword>
<dbReference type="Proteomes" id="UP000002743">
    <property type="component" value="Chromosome"/>
</dbReference>
<gene>
    <name evidence="7" type="ordered locus">Msip34_2556</name>
</gene>
<evidence type="ECO:0000256" key="1">
    <source>
        <dbReference type="ARBA" id="ARBA00004196"/>
    </source>
</evidence>
<dbReference type="GO" id="GO:0006825">
    <property type="term" value="P:copper ion transport"/>
    <property type="evidence" value="ECO:0007669"/>
    <property type="project" value="InterPro"/>
</dbReference>
<dbReference type="Pfam" id="PF04234">
    <property type="entry name" value="CopC"/>
    <property type="match status" value="1"/>
</dbReference>
<dbReference type="STRING" id="582744.Msip34_2556"/>
<dbReference type="InterPro" id="IPR032694">
    <property type="entry name" value="CopC/D"/>
</dbReference>
<evidence type="ECO:0000256" key="3">
    <source>
        <dbReference type="ARBA" id="ARBA00022729"/>
    </source>
</evidence>
<dbReference type="GO" id="GO:0030313">
    <property type="term" value="C:cell envelope"/>
    <property type="evidence" value="ECO:0007669"/>
    <property type="project" value="UniProtKB-SubCell"/>
</dbReference>
<dbReference type="OrthoDB" id="9796814at2"/>
<keyword evidence="8" id="KW-1185">Reference proteome</keyword>
<dbReference type="GO" id="GO:0042597">
    <property type="term" value="C:periplasmic space"/>
    <property type="evidence" value="ECO:0007669"/>
    <property type="project" value="InterPro"/>
</dbReference>
<evidence type="ECO:0000259" key="6">
    <source>
        <dbReference type="Pfam" id="PF04234"/>
    </source>
</evidence>
<dbReference type="GO" id="GO:0005507">
    <property type="term" value="F:copper ion binding"/>
    <property type="evidence" value="ECO:0007669"/>
    <property type="project" value="InterPro"/>
</dbReference>
<protein>
    <submittedName>
        <fullName evidence="7">Copper resistance protein CopC</fullName>
    </submittedName>
</protein>